<gene>
    <name evidence="10" type="ORF">LX64_00054</name>
</gene>
<dbReference type="RefSeq" id="WP_158538482.1">
    <property type="nucleotide sequence ID" value="NZ_QLLL01000001.1"/>
</dbReference>
<dbReference type="InterPro" id="IPR050297">
    <property type="entry name" value="LipidA_mod_glycosyltrf_83"/>
</dbReference>
<keyword evidence="7 8" id="KW-0472">Membrane</keyword>
<keyword evidence="5 8" id="KW-0812">Transmembrane</keyword>
<evidence type="ECO:0000259" key="9">
    <source>
        <dbReference type="Pfam" id="PF13231"/>
    </source>
</evidence>
<feature type="transmembrane region" description="Helical" evidence="8">
    <location>
        <begin position="103"/>
        <end position="136"/>
    </location>
</feature>
<feature type="transmembrane region" description="Helical" evidence="8">
    <location>
        <begin position="186"/>
        <end position="205"/>
    </location>
</feature>
<dbReference type="AlphaFoldDB" id="A0A327R3B5"/>
<keyword evidence="11" id="KW-1185">Reference proteome</keyword>
<evidence type="ECO:0000256" key="3">
    <source>
        <dbReference type="ARBA" id="ARBA00022676"/>
    </source>
</evidence>
<comment type="subcellular location">
    <subcellularLocation>
        <location evidence="1">Cell membrane</location>
        <topology evidence="1">Multi-pass membrane protein</topology>
    </subcellularLocation>
</comment>
<keyword evidence="2" id="KW-1003">Cell membrane</keyword>
<dbReference type="PROSITE" id="PS51257">
    <property type="entry name" value="PROKAR_LIPOPROTEIN"/>
    <property type="match status" value="1"/>
</dbReference>
<proteinExistence type="predicted"/>
<name>A0A327R3B5_9BACT</name>
<dbReference type="OrthoDB" id="9813729at2"/>
<dbReference type="GO" id="GO:0005886">
    <property type="term" value="C:plasma membrane"/>
    <property type="evidence" value="ECO:0007669"/>
    <property type="project" value="UniProtKB-SubCell"/>
</dbReference>
<dbReference type="Pfam" id="PF13231">
    <property type="entry name" value="PMT_2"/>
    <property type="match status" value="1"/>
</dbReference>
<feature type="transmembrane region" description="Helical" evidence="8">
    <location>
        <begin position="232"/>
        <end position="252"/>
    </location>
</feature>
<organism evidence="10 11">
    <name type="scientific">Chitinophaga skermanii</name>
    <dbReference type="NCBI Taxonomy" id="331697"/>
    <lineage>
        <taxon>Bacteria</taxon>
        <taxon>Pseudomonadati</taxon>
        <taxon>Bacteroidota</taxon>
        <taxon>Chitinophagia</taxon>
        <taxon>Chitinophagales</taxon>
        <taxon>Chitinophagaceae</taxon>
        <taxon>Chitinophaga</taxon>
    </lineage>
</organism>
<feature type="domain" description="Glycosyltransferase RgtA/B/C/D-like" evidence="9">
    <location>
        <begin position="54"/>
        <end position="203"/>
    </location>
</feature>
<evidence type="ECO:0000256" key="6">
    <source>
        <dbReference type="ARBA" id="ARBA00022989"/>
    </source>
</evidence>
<evidence type="ECO:0000313" key="10">
    <source>
        <dbReference type="EMBL" id="RAJ10452.1"/>
    </source>
</evidence>
<dbReference type="PANTHER" id="PTHR33908:SF11">
    <property type="entry name" value="MEMBRANE PROTEIN"/>
    <property type="match status" value="1"/>
</dbReference>
<feature type="transmembrane region" description="Helical" evidence="8">
    <location>
        <begin position="148"/>
        <end position="174"/>
    </location>
</feature>
<dbReference type="Proteomes" id="UP000249547">
    <property type="component" value="Unassembled WGS sequence"/>
</dbReference>
<protein>
    <submittedName>
        <fullName evidence="10">Dolichyl-phosphate-mannose-protein mannosyltransferase</fullName>
    </submittedName>
</protein>
<keyword evidence="4 10" id="KW-0808">Transferase</keyword>
<dbReference type="EMBL" id="QLLL01000001">
    <property type="protein sequence ID" value="RAJ10452.1"/>
    <property type="molecule type" value="Genomic_DNA"/>
</dbReference>
<sequence length="588" mass="68919">MNDIVRFFKKDQYKNLFFLAWAVLGILQACFTELMDDEAYYWVYSQHLDWGYFDHPPMIAVLIKIGYSLFHNELGVRLMMVLLNVGTLVLLDKLIPTKNNKVLYLILGAMGAMQLGGMLAVPDLPLIFFATLYFYAYKKFLSSQDWKHTIFLAITMALMFYSKYHGVLLVFFTLVSNFSLLKVRQYYMAVLITTLLFLPHIYWQYAHHFPSLQYHLVERNASAYKLNFSLDYIAGQVLMFGPLVGWLLLYYGFRCPIQNAFERAMKFSLIGVLVFFLISTFKGRVEANWTVMVFTPLVVLAHQAIVRLNYSLKPLLYTLPVTLLLVIIVRVYMMWDFVPNLRVRPELHHNHEWTSAIKKVAGDKPVVFFNTYQSPSKYMFYTGEKAYSLNSVYSRRSQYNYWHMEEDDLWGKDVLMASRNIYDFMVRDSIMGPGETIFDRPVVLKTIDHKPDSIPSQEKGKYWYVKHQNPYYSYSLIQFDSNTKEFYGQQNEIVNMRAKVLNGYKKPVQYDPNDTVYVAFSFADRTGRPVNLKTTITLQEALTKDSIDIPLRFPHVIGRYKVKMTLLPKHADMPPTHNSQYFYFNVIQ</sequence>
<feature type="transmembrane region" description="Helical" evidence="8">
    <location>
        <begin position="264"/>
        <end position="281"/>
    </location>
</feature>
<evidence type="ECO:0000256" key="5">
    <source>
        <dbReference type="ARBA" id="ARBA00022692"/>
    </source>
</evidence>
<evidence type="ECO:0000256" key="1">
    <source>
        <dbReference type="ARBA" id="ARBA00004651"/>
    </source>
</evidence>
<feature type="transmembrane region" description="Helical" evidence="8">
    <location>
        <begin position="74"/>
        <end position="91"/>
    </location>
</feature>
<feature type="transmembrane region" description="Helical" evidence="8">
    <location>
        <begin position="287"/>
        <end position="308"/>
    </location>
</feature>
<keyword evidence="6 8" id="KW-1133">Transmembrane helix</keyword>
<dbReference type="GO" id="GO:0016763">
    <property type="term" value="F:pentosyltransferase activity"/>
    <property type="evidence" value="ECO:0007669"/>
    <property type="project" value="TreeGrafter"/>
</dbReference>
<keyword evidence="3 10" id="KW-0328">Glycosyltransferase</keyword>
<dbReference type="GO" id="GO:0009103">
    <property type="term" value="P:lipopolysaccharide biosynthetic process"/>
    <property type="evidence" value="ECO:0007669"/>
    <property type="project" value="UniProtKB-ARBA"/>
</dbReference>
<evidence type="ECO:0000313" key="11">
    <source>
        <dbReference type="Proteomes" id="UP000249547"/>
    </source>
</evidence>
<dbReference type="PANTHER" id="PTHR33908">
    <property type="entry name" value="MANNOSYLTRANSFERASE YKCB-RELATED"/>
    <property type="match status" value="1"/>
</dbReference>
<evidence type="ECO:0000256" key="7">
    <source>
        <dbReference type="ARBA" id="ARBA00023136"/>
    </source>
</evidence>
<evidence type="ECO:0000256" key="8">
    <source>
        <dbReference type="SAM" id="Phobius"/>
    </source>
</evidence>
<evidence type="ECO:0000256" key="2">
    <source>
        <dbReference type="ARBA" id="ARBA00022475"/>
    </source>
</evidence>
<dbReference type="InterPro" id="IPR038731">
    <property type="entry name" value="RgtA/B/C-like"/>
</dbReference>
<comment type="caution">
    <text evidence="10">The sequence shown here is derived from an EMBL/GenBank/DDBJ whole genome shotgun (WGS) entry which is preliminary data.</text>
</comment>
<evidence type="ECO:0000256" key="4">
    <source>
        <dbReference type="ARBA" id="ARBA00022679"/>
    </source>
</evidence>
<reference evidence="10 11" key="1">
    <citation type="submission" date="2018-06" db="EMBL/GenBank/DDBJ databases">
        <title>Genomic Encyclopedia of Archaeal and Bacterial Type Strains, Phase II (KMG-II): from individual species to whole genera.</title>
        <authorList>
            <person name="Goeker M."/>
        </authorList>
    </citation>
    <scope>NUCLEOTIDE SEQUENCE [LARGE SCALE GENOMIC DNA]</scope>
    <source>
        <strain evidence="10 11">DSM 23857</strain>
    </source>
</reference>
<accession>A0A327R3B5</accession>
<feature type="transmembrane region" description="Helical" evidence="8">
    <location>
        <begin position="315"/>
        <end position="335"/>
    </location>
</feature>